<sequence length="138" mass="16085">MNHKQLVKAVKPGLQILIKGVPYTVKQHIVWMQHRADYTYDKWVLVDSAGYDGYRFFIETNENAIGFAIIFHYDFNEPIPEELKYDGKIYKQTCGEFCTAVRVEGDEVYKEGDGEIWWDYSCTTDPKEGLSLGRSWET</sequence>
<organism evidence="1 2">
    <name type="scientific">candidate division WWE3 bacterium RIFCSPLOWO2_12_FULL_36_10</name>
    <dbReference type="NCBI Taxonomy" id="1802630"/>
    <lineage>
        <taxon>Bacteria</taxon>
        <taxon>Katanobacteria</taxon>
    </lineage>
</organism>
<protein>
    <recommendedName>
        <fullName evidence="3">DUF4178 domain-containing protein</fullName>
    </recommendedName>
</protein>
<dbReference type="Proteomes" id="UP000177763">
    <property type="component" value="Unassembled WGS sequence"/>
</dbReference>
<reference evidence="1 2" key="1">
    <citation type="journal article" date="2016" name="Nat. Commun.">
        <title>Thousands of microbial genomes shed light on interconnected biogeochemical processes in an aquifer system.</title>
        <authorList>
            <person name="Anantharaman K."/>
            <person name="Brown C.T."/>
            <person name="Hug L.A."/>
            <person name="Sharon I."/>
            <person name="Castelle C.J."/>
            <person name="Probst A.J."/>
            <person name="Thomas B.C."/>
            <person name="Singh A."/>
            <person name="Wilkins M.J."/>
            <person name="Karaoz U."/>
            <person name="Brodie E.L."/>
            <person name="Williams K.H."/>
            <person name="Hubbard S.S."/>
            <person name="Banfield J.F."/>
        </authorList>
    </citation>
    <scope>NUCLEOTIDE SEQUENCE [LARGE SCALE GENOMIC DNA]</scope>
</reference>
<evidence type="ECO:0000313" key="1">
    <source>
        <dbReference type="EMBL" id="OGC56862.1"/>
    </source>
</evidence>
<evidence type="ECO:0000313" key="2">
    <source>
        <dbReference type="Proteomes" id="UP000177763"/>
    </source>
</evidence>
<gene>
    <name evidence="1" type="ORF">A3H26_04105</name>
</gene>
<name>A0A1F4VI02_UNCKA</name>
<dbReference type="AlphaFoldDB" id="A0A1F4VI02"/>
<accession>A0A1F4VI02</accession>
<proteinExistence type="predicted"/>
<comment type="caution">
    <text evidence="1">The sequence shown here is derived from an EMBL/GenBank/DDBJ whole genome shotgun (WGS) entry which is preliminary data.</text>
</comment>
<dbReference type="EMBL" id="MEVN01000027">
    <property type="protein sequence ID" value="OGC56862.1"/>
    <property type="molecule type" value="Genomic_DNA"/>
</dbReference>
<evidence type="ECO:0008006" key="3">
    <source>
        <dbReference type="Google" id="ProtNLM"/>
    </source>
</evidence>
<dbReference type="STRING" id="1802630.A3H26_04105"/>